<keyword evidence="5 14" id="KW-0235">DNA replication</keyword>
<dbReference type="InterPro" id="IPR033136">
    <property type="entry name" value="DNA_ligase_CS"/>
</dbReference>
<dbReference type="SUPFAM" id="SSF47781">
    <property type="entry name" value="RuvA domain 2-like"/>
    <property type="match status" value="1"/>
</dbReference>
<keyword evidence="15" id="KW-0175">Coiled coil</keyword>
<dbReference type="InterPro" id="IPR041663">
    <property type="entry name" value="DisA/LigA_HHH"/>
</dbReference>
<dbReference type="STRING" id="1797995.A2242_02060"/>
<evidence type="ECO:0000256" key="11">
    <source>
        <dbReference type="ARBA" id="ARBA00023204"/>
    </source>
</evidence>
<evidence type="ECO:0000256" key="2">
    <source>
        <dbReference type="ARBA" id="ARBA00012722"/>
    </source>
</evidence>
<organism evidence="17 18">
    <name type="scientific">Candidatus Falkowbacteria bacterium RIFOXYA2_FULL_47_9</name>
    <dbReference type="NCBI Taxonomy" id="1797995"/>
    <lineage>
        <taxon>Bacteria</taxon>
        <taxon>Candidatus Falkowiibacteriota</taxon>
    </lineage>
</organism>
<feature type="binding site" evidence="14">
    <location>
        <position position="341"/>
    </location>
    <ligand>
        <name>NAD(+)</name>
        <dbReference type="ChEBI" id="CHEBI:57540"/>
    </ligand>
</feature>
<reference evidence="17 18" key="1">
    <citation type="journal article" date="2016" name="Nat. Commun.">
        <title>Thousands of microbial genomes shed light on interconnected biogeochemical processes in an aquifer system.</title>
        <authorList>
            <person name="Anantharaman K."/>
            <person name="Brown C.T."/>
            <person name="Hug L.A."/>
            <person name="Sharon I."/>
            <person name="Castelle C.J."/>
            <person name="Probst A.J."/>
            <person name="Thomas B.C."/>
            <person name="Singh A."/>
            <person name="Wilkins M.J."/>
            <person name="Karaoz U."/>
            <person name="Brodie E.L."/>
            <person name="Williams K.H."/>
            <person name="Hubbard S.S."/>
            <person name="Banfield J.F."/>
        </authorList>
    </citation>
    <scope>NUCLEOTIDE SEQUENCE [LARGE SCALE GENOMIC DNA]</scope>
</reference>
<dbReference type="Pfam" id="PF12826">
    <property type="entry name" value="HHH_2"/>
    <property type="match status" value="1"/>
</dbReference>
<feature type="binding site" evidence="14">
    <location>
        <position position="201"/>
    </location>
    <ligand>
        <name>NAD(+)</name>
        <dbReference type="ChEBI" id="CHEBI:57540"/>
    </ligand>
</feature>
<dbReference type="InterPro" id="IPR004150">
    <property type="entry name" value="NAD_DNA_ligase_OB"/>
</dbReference>
<comment type="cofactor">
    <cofactor evidence="14">
        <name>Mg(2+)</name>
        <dbReference type="ChEBI" id="CHEBI:18420"/>
    </cofactor>
    <cofactor evidence="14">
        <name>Mn(2+)</name>
        <dbReference type="ChEBI" id="CHEBI:29035"/>
    </cofactor>
</comment>
<feature type="binding site" evidence="14">
    <location>
        <position position="130"/>
    </location>
    <ligand>
        <name>NAD(+)</name>
        <dbReference type="ChEBI" id="CHEBI:57540"/>
    </ligand>
</feature>
<dbReference type="CDD" id="cd00114">
    <property type="entry name" value="LIGANc"/>
    <property type="match status" value="1"/>
</dbReference>
<evidence type="ECO:0000256" key="14">
    <source>
        <dbReference type="HAMAP-Rule" id="MF_01588"/>
    </source>
</evidence>
<dbReference type="SUPFAM" id="SSF56091">
    <property type="entry name" value="DNA ligase/mRNA capping enzyme, catalytic domain"/>
    <property type="match status" value="1"/>
</dbReference>
<feature type="domain" description="BRCT" evidence="16">
    <location>
        <begin position="635"/>
        <end position="712"/>
    </location>
</feature>
<feature type="coiled-coil region" evidence="15">
    <location>
        <begin position="5"/>
        <end position="59"/>
    </location>
</feature>
<dbReference type="SUPFAM" id="SSF52113">
    <property type="entry name" value="BRCT domain"/>
    <property type="match status" value="1"/>
</dbReference>
<evidence type="ECO:0000256" key="10">
    <source>
        <dbReference type="ARBA" id="ARBA00023027"/>
    </source>
</evidence>
<dbReference type="PANTHER" id="PTHR23389">
    <property type="entry name" value="CHROMOSOME TRANSMISSION FIDELITY FACTOR 18"/>
    <property type="match status" value="1"/>
</dbReference>
<keyword evidence="14" id="KW-0464">Manganese</keyword>
<feature type="binding site" evidence="14">
    <location>
        <position position="435"/>
    </location>
    <ligand>
        <name>Zn(2+)</name>
        <dbReference type="ChEBI" id="CHEBI:29105"/>
    </ligand>
</feature>
<comment type="caution">
    <text evidence="17">The sequence shown here is derived from an EMBL/GenBank/DDBJ whole genome shotgun (WGS) entry which is preliminary data.</text>
</comment>
<dbReference type="Gene3D" id="1.10.287.610">
    <property type="entry name" value="Helix hairpin bin"/>
    <property type="match status" value="1"/>
</dbReference>
<evidence type="ECO:0000256" key="4">
    <source>
        <dbReference type="ARBA" id="ARBA00022598"/>
    </source>
</evidence>
<comment type="similarity">
    <text evidence="13 14">Belongs to the NAD-dependent DNA ligase family. LigA subfamily.</text>
</comment>
<feature type="active site" description="N6-AMP-lysine intermediate" evidence="14">
    <location>
        <position position="132"/>
    </location>
</feature>
<dbReference type="CDD" id="cd17748">
    <property type="entry name" value="BRCT_DNA_ligase_like"/>
    <property type="match status" value="1"/>
</dbReference>
<dbReference type="PIRSF" id="PIRSF001604">
    <property type="entry name" value="LigA"/>
    <property type="match status" value="1"/>
</dbReference>
<dbReference type="InterPro" id="IPR013839">
    <property type="entry name" value="DNAligase_adenylation"/>
</dbReference>
<evidence type="ECO:0000256" key="5">
    <source>
        <dbReference type="ARBA" id="ARBA00022705"/>
    </source>
</evidence>
<sequence>MNKANLNIKNRIAKLRKQIDEMRYQYHVLDKPDVDDTVYDSLTRELRELETQYPEFKSLTSPTQRIGGQAIAKFQKVRHQVRQWSLQDAFSFAEVKDWEEKIQRILSARGGPALGGDKEKMADKLDYCCEIKIDGLKIILTYVKGEFIQAATRGDGVIGENVTAQIKTIQSVPLVLTPPLTPPLIRGGELKGRGDITVVGEAWLNKEHLAKINAERKKAGEPEFANSRNAAAGSIRQLDPKITAERKLDSFVYDLDAINGEFPETQIEELKFLEKLGFKVNKEYRHCQNLDEAQKMHDEWAKKKDKQNYGIDGLVIKVNSKKLQDILGYTGKAPRWAIAYKFAPEKATTIVEDITVQVGRTGALTPVAHLRPVQVAGSTVSRATLHNEDEIARLGIKIGDTVVIHKAGDIIPEVVEVLKKLRAGKEKKFTMPKECPICGSLVERRAGEAATYCTNKKCFAQELERIIHFVSKKGMNIEGLGDKIVEQLLNEGLIKDAADIYYLKQGDLEPLERFAEKKAQNILESIERSRSVELPKLLYALGIRHVGEETAVLLSKKLEVRSKKLSNLTTEAQKITLEDWQSVEGIGEIVGQSIYDWFRDKNNFDLLKRLEDGGVVLSKKSDHARPAAAGGRAGVRSKKLQGKIFVLTGSLAGLTRDEAKDKIRALGGDISSSVSKNTDYVVAGEEPGSKYEKAKKLGVKIIGEEEFLKLLE</sequence>
<evidence type="ECO:0000256" key="15">
    <source>
        <dbReference type="SAM" id="Coils"/>
    </source>
</evidence>
<dbReference type="InterPro" id="IPR010994">
    <property type="entry name" value="RuvA_2-like"/>
</dbReference>
<evidence type="ECO:0000256" key="12">
    <source>
        <dbReference type="ARBA" id="ARBA00034005"/>
    </source>
</evidence>
<evidence type="ECO:0000256" key="9">
    <source>
        <dbReference type="ARBA" id="ARBA00022842"/>
    </source>
</evidence>
<evidence type="ECO:0000256" key="6">
    <source>
        <dbReference type="ARBA" id="ARBA00022723"/>
    </source>
</evidence>
<feature type="binding site" evidence="14">
    <location>
        <position position="317"/>
    </location>
    <ligand>
        <name>NAD(+)</name>
        <dbReference type="ChEBI" id="CHEBI:57540"/>
    </ligand>
</feature>
<dbReference type="EC" id="6.5.1.2" evidence="2 14"/>
<keyword evidence="10 14" id="KW-0520">NAD</keyword>
<dbReference type="Pfam" id="PF03119">
    <property type="entry name" value="DNA_ligase_ZBD"/>
    <property type="match status" value="1"/>
</dbReference>
<dbReference type="Gene3D" id="3.40.50.10190">
    <property type="entry name" value="BRCT domain"/>
    <property type="match status" value="1"/>
</dbReference>
<keyword evidence="8 14" id="KW-0862">Zinc</keyword>
<dbReference type="Pfam" id="PF01653">
    <property type="entry name" value="DNA_ligase_aden"/>
    <property type="match status" value="1"/>
</dbReference>
<dbReference type="InterPro" id="IPR001679">
    <property type="entry name" value="DNA_ligase"/>
</dbReference>
<dbReference type="PROSITE" id="PS01056">
    <property type="entry name" value="DNA_LIGASE_N2"/>
    <property type="match status" value="1"/>
</dbReference>
<accession>A0A1F5SQ57</accession>
<feature type="binding site" evidence="14">
    <location>
        <position position="153"/>
    </location>
    <ligand>
        <name>NAD(+)</name>
        <dbReference type="ChEBI" id="CHEBI:57540"/>
    </ligand>
</feature>
<dbReference type="SMART" id="SM00292">
    <property type="entry name" value="BRCT"/>
    <property type="match status" value="1"/>
</dbReference>
<feature type="binding site" evidence="14">
    <location>
        <begin position="36"/>
        <end position="40"/>
    </location>
    <ligand>
        <name>NAD(+)</name>
        <dbReference type="ChEBI" id="CHEBI:57540"/>
    </ligand>
</feature>
<dbReference type="Proteomes" id="UP000178925">
    <property type="component" value="Unassembled WGS sequence"/>
</dbReference>
<keyword evidence="9 14" id="KW-0460">Magnesium</keyword>
<dbReference type="InterPro" id="IPR013840">
    <property type="entry name" value="DNAligase_N"/>
</dbReference>
<dbReference type="NCBIfam" id="NF005932">
    <property type="entry name" value="PRK07956.1"/>
    <property type="match status" value="1"/>
</dbReference>
<comment type="catalytic activity">
    <reaction evidence="12 14">
        <text>NAD(+) + (deoxyribonucleotide)n-3'-hydroxyl + 5'-phospho-(deoxyribonucleotide)m = (deoxyribonucleotide)n+m + AMP + beta-nicotinamide D-nucleotide.</text>
        <dbReference type="EC" id="6.5.1.2"/>
    </reaction>
</comment>
<evidence type="ECO:0000313" key="18">
    <source>
        <dbReference type="Proteomes" id="UP000178925"/>
    </source>
</evidence>
<feature type="binding site" evidence="14">
    <location>
        <position position="453"/>
    </location>
    <ligand>
        <name>Zn(2+)</name>
        <dbReference type="ChEBI" id="CHEBI:29105"/>
    </ligand>
</feature>
<name>A0A1F5SQ57_9BACT</name>
<dbReference type="PANTHER" id="PTHR23389:SF9">
    <property type="entry name" value="DNA LIGASE"/>
    <property type="match status" value="1"/>
</dbReference>
<dbReference type="GO" id="GO:0003911">
    <property type="term" value="F:DNA ligase (NAD+) activity"/>
    <property type="evidence" value="ECO:0007669"/>
    <property type="project" value="UniProtKB-UniRule"/>
</dbReference>
<dbReference type="HAMAP" id="MF_01588">
    <property type="entry name" value="DNA_ligase_A"/>
    <property type="match status" value="1"/>
</dbReference>
<keyword evidence="11 14" id="KW-0234">DNA repair</keyword>
<feature type="binding site" evidence="14">
    <location>
        <position position="438"/>
    </location>
    <ligand>
        <name>Zn(2+)</name>
        <dbReference type="ChEBI" id="CHEBI:29105"/>
    </ligand>
</feature>
<dbReference type="InterPro" id="IPR004149">
    <property type="entry name" value="Znf_DNAligase_C4"/>
</dbReference>
<dbReference type="EMBL" id="MFGC01000006">
    <property type="protein sequence ID" value="OGF28789.1"/>
    <property type="molecule type" value="Genomic_DNA"/>
</dbReference>
<keyword evidence="7 14" id="KW-0227">DNA damage</keyword>
<keyword evidence="4 14" id="KW-0436">Ligase</keyword>
<gene>
    <name evidence="14" type="primary">ligA</name>
    <name evidence="17" type="ORF">A2242_02060</name>
</gene>
<evidence type="ECO:0000259" key="16">
    <source>
        <dbReference type="PROSITE" id="PS50172"/>
    </source>
</evidence>
<dbReference type="Gene3D" id="1.10.150.20">
    <property type="entry name" value="5' to 3' exonuclease, C-terminal subdomain"/>
    <property type="match status" value="2"/>
</dbReference>
<dbReference type="FunFam" id="1.10.150.20:FF:000007">
    <property type="entry name" value="DNA ligase"/>
    <property type="match status" value="1"/>
</dbReference>
<dbReference type="Gene3D" id="3.30.470.30">
    <property type="entry name" value="DNA ligase/mRNA capping enzyme"/>
    <property type="match status" value="1"/>
</dbReference>
<dbReference type="InterPro" id="IPR001357">
    <property type="entry name" value="BRCT_dom"/>
</dbReference>
<dbReference type="GO" id="GO:0005829">
    <property type="term" value="C:cytosol"/>
    <property type="evidence" value="ECO:0007669"/>
    <property type="project" value="TreeGrafter"/>
</dbReference>
<dbReference type="Pfam" id="PF03120">
    <property type="entry name" value="OB_DNA_ligase"/>
    <property type="match status" value="1"/>
</dbReference>
<evidence type="ECO:0000256" key="8">
    <source>
        <dbReference type="ARBA" id="ARBA00022833"/>
    </source>
</evidence>
<evidence type="ECO:0000256" key="1">
    <source>
        <dbReference type="ARBA" id="ARBA00004067"/>
    </source>
</evidence>
<dbReference type="Pfam" id="PF00533">
    <property type="entry name" value="BRCT"/>
    <property type="match status" value="1"/>
</dbReference>
<evidence type="ECO:0000256" key="3">
    <source>
        <dbReference type="ARBA" id="ARBA00013308"/>
    </source>
</evidence>
<dbReference type="FunFam" id="2.40.50.140:FF:000012">
    <property type="entry name" value="DNA ligase"/>
    <property type="match status" value="1"/>
</dbReference>
<dbReference type="InterPro" id="IPR036420">
    <property type="entry name" value="BRCT_dom_sf"/>
</dbReference>
<dbReference type="Gene3D" id="6.20.10.30">
    <property type="match status" value="1"/>
</dbReference>
<dbReference type="AlphaFoldDB" id="A0A1F5SQ57"/>
<dbReference type="SUPFAM" id="SSF50249">
    <property type="entry name" value="Nucleic acid-binding proteins"/>
    <property type="match status" value="1"/>
</dbReference>
<evidence type="ECO:0000256" key="7">
    <source>
        <dbReference type="ARBA" id="ARBA00022763"/>
    </source>
</evidence>
<dbReference type="SMART" id="SM00532">
    <property type="entry name" value="LIGANc"/>
    <property type="match status" value="1"/>
</dbReference>
<protein>
    <recommendedName>
        <fullName evidence="3 14">DNA ligase</fullName>
        <ecNumber evidence="2 14">6.5.1.2</ecNumber>
    </recommendedName>
    <alternativeName>
        <fullName evidence="14">Polydeoxyribonucleotide synthase [NAD(+)]</fullName>
    </alternativeName>
</protein>
<feature type="binding site" evidence="14">
    <location>
        <begin position="85"/>
        <end position="86"/>
    </location>
    <ligand>
        <name>NAD(+)</name>
        <dbReference type="ChEBI" id="CHEBI:57540"/>
    </ligand>
</feature>
<dbReference type="PROSITE" id="PS50172">
    <property type="entry name" value="BRCT"/>
    <property type="match status" value="1"/>
</dbReference>
<evidence type="ECO:0000313" key="17">
    <source>
        <dbReference type="EMBL" id="OGF28789.1"/>
    </source>
</evidence>
<dbReference type="NCBIfam" id="TIGR00575">
    <property type="entry name" value="dnlj"/>
    <property type="match status" value="1"/>
</dbReference>
<evidence type="ECO:0000256" key="13">
    <source>
        <dbReference type="ARBA" id="ARBA00060881"/>
    </source>
</evidence>
<dbReference type="GO" id="GO:0046872">
    <property type="term" value="F:metal ion binding"/>
    <property type="evidence" value="ECO:0007669"/>
    <property type="project" value="UniProtKB-KW"/>
</dbReference>
<keyword evidence="6 14" id="KW-0479">Metal-binding</keyword>
<comment type="function">
    <text evidence="1 14">DNA ligase that catalyzes the formation of phosphodiester linkages between 5'-phosphoryl and 3'-hydroxyl groups in double-stranded DNA using NAD as a coenzyme and as the energy source for the reaction. It is essential for DNA replication and repair of damaged DNA.</text>
</comment>
<feature type="binding site" evidence="14">
    <location>
        <position position="458"/>
    </location>
    <ligand>
        <name>Zn(2+)</name>
        <dbReference type="ChEBI" id="CHEBI:29105"/>
    </ligand>
</feature>
<dbReference type="InterPro" id="IPR012340">
    <property type="entry name" value="NA-bd_OB-fold"/>
</dbReference>
<proteinExistence type="inferred from homology"/>
<dbReference type="GO" id="GO:0006260">
    <property type="term" value="P:DNA replication"/>
    <property type="evidence" value="ECO:0007669"/>
    <property type="project" value="UniProtKB-KW"/>
</dbReference>
<dbReference type="GO" id="GO:0006281">
    <property type="term" value="P:DNA repair"/>
    <property type="evidence" value="ECO:0007669"/>
    <property type="project" value="UniProtKB-KW"/>
</dbReference>
<dbReference type="Gene3D" id="2.40.50.140">
    <property type="entry name" value="Nucleic acid-binding proteins"/>
    <property type="match status" value="1"/>
</dbReference>